<keyword evidence="4" id="KW-1185">Reference proteome</keyword>
<dbReference type="GO" id="GO:0003676">
    <property type="term" value="F:nucleic acid binding"/>
    <property type="evidence" value="ECO:0007669"/>
    <property type="project" value="InterPro"/>
</dbReference>
<dbReference type="STRING" id="133383.A0A1R0GSW4"/>
<dbReference type="PROSITE" id="PS50158">
    <property type="entry name" value="ZF_CCHC"/>
    <property type="match status" value="1"/>
</dbReference>
<keyword evidence="1" id="KW-0479">Metal-binding</keyword>
<gene>
    <name evidence="3" type="ORF">AYI68_g5978</name>
</gene>
<feature type="domain" description="CCHC-type" evidence="2">
    <location>
        <begin position="172"/>
        <end position="186"/>
    </location>
</feature>
<dbReference type="Proteomes" id="UP000187455">
    <property type="component" value="Unassembled WGS sequence"/>
</dbReference>
<protein>
    <recommendedName>
        <fullName evidence="2">CCHC-type domain-containing protein</fullName>
    </recommendedName>
</protein>
<sequence>MSTTVPSTDIKGIKLPAIEKFGGAPGKYSVFMAAIKRQFWVIPEAFSTFHAKIAFLSVHLTDSTALWFSDLMDSEEGVPTNYAKFLYSFQNHFADSSYQYRPSNRNGNYPQQTSIHYNPPPASRNHETNIPSYYPDTNLQPGAPMEIYAVQIRPRGPLSFEEKNRRMQNGLCLYCGSEGHIVKECRICPHALKAKPQK</sequence>
<accession>A0A1R0GSW4</accession>
<evidence type="ECO:0000256" key="1">
    <source>
        <dbReference type="PROSITE-ProRule" id="PRU00047"/>
    </source>
</evidence>
<comment type="caution">
    <text evidence="3">The sequence shown here is derived from an EMBL/GenBank/DDBJ whole genome shotgun (WGS) entry which is preliminary data.</text>
</comment>
<evidence type="ECO:0000313" key="3">
    <source>
        <dbReference type="EMBL" id="OLY79938.1"/>
    </source>
</evidence>
<keyword evidence="1" id="KW-0863">Zinc-finger</keyword>
<name>A0A1R0GSW4_9FUNG</name>
<keyword evidence="1" id="KW-0862">Zinc</keyword>
<proteinExistence type="predicted"/>
<reference evidence="3 4" key="1">
    <citation type="journal article" date="2016" name="Mol. Biol. Evol.">
        <title>Genome-Wide Survey of Gut Fungi (Harpellales) Reveals the First Horizontally Transferred Ubiquitin Gene from a Mosquito Host.</title>
        <authorList>
            <person name="Wang Y."/>
            <person name="White M.M."/>
            <person name="Kvist S."/>
            <person name="Moncalvo J.M."/>
        </authorList>
    </citation>
    <scope>NUCLEOTIDE SEQUENCE [LARGE SCALE GENOMIC DNA]</scope>
    <source>
        <strain evidence="3 4">ALG-7-W6</strain>
    </source>
</reference>
<dbReference type="AlphaFoldDB" id="A0A1R0GSW4"/>
<dbReference type="InterPro" id="IPR036875">
    <property type="entry name" value="Znf_CCHC_sf"/>
</dbReference>
<dbReference type="InterPro" id="IPR001878">
    <property type="entry name" value="Znf_CCHC"/>
</dbReference>
<dbReference type="GO" id="GO:0008270">
    <property type="term" value="F:zinc ion binding"/>
    <property type="evidence" value="ECO:0007669"/>
    <property type="project" value="UniProtKB-KW"/>
</dbReference>
<dbReference type="SMART" id="SM00343">
    <property type="entry name" value="ZnF_C2HC"/>
    <property type="match status" value="1"/>
</dbReference>
<evidence type="ECO:0000259" key="2">
    <source>
        <dbReference type="PROSITE" id="PS50158"/>
    </source>
</evidence>
<dbReference type="EMBL" id="LSSL01003946">
    <property type="protein sequence ID" value="OLY79938.1"/>
    <property type="molecule type" value="Genomic_DNA"/>
</dbReference>
<dbReference type="SUPFAM" id="SSF57756">
    <property type="entry name" value="Retrovirus zinc finger-like domains"/>
    <property type="match status" value="1"/>
</dbReference>
<dbReference type="OrthoDB" id="3268436at2759"/>
<organism evidence="3 4">
    <name type="scientific">Smittium mucronatum</name>
    <dbReference type="NCBI Taxonomy" id="133383"/>
    <lineage>
        <taxon>Eukaryota</taxon>
        <taxon>Fungi</taxon>
        <taxon>Fungi incertae sedis</taxon>
        <taxon>Zoopagomycota</taxon>
        <taxon>Kickxellomycotina</taxon>
        <taxon>Harpellomycetes</taxon>
        <taxon>Harpellales</taxon>
        <taxon>Legeriomycetaceae</taxon>
        <taxon>Smittium</taxon>
    </lineage>
</organism>
<evidence type="ECO:0000313" key="4">
    <source>
        <dbReference type="Proteomes" id="UP000187455"/>
    </source>
</evidence>